<dbReference type="PANTHER" id="PTHR42943">
    <property type="entry name" value="GLUTATHIONE S-TRANSFERASE KAPPA"/>
    <property type="match status" value="1"/>
</dbReference>
<name>A0AB34G519_9HYPO</name>
<proteinExistence type="predicted"/>
<dbReference type="InterPro" id="IPR051924">
    <property type="entry name" value="GST_Kappa/NadH"/>
</dbReference>
<feature type="domain" description="DSBA-like thioredoxin" evidence="1">
    <location>
        <begin position="6"/>
        <end position="217"/>
    </location>
</feature>
<dbReference type="GO" id="GO:0005739">
    <property type="term" value="C:mitochondrion"/>
    <property type="evidence" value="ECO:0007669"/>
    <property type="project" value="TreeGrafter"/>
</dbReference>
<dbReference type="InterPro" id="IPR001853">
    <property type="entry name" value="DSBA-like_thioredoxin_dom"/>
</dbReference>
<dbReference type="Gene3D" id="3.40.30.10">
    <property type="entry name" value="Glutaredoxin"/>
    <property type="match status" value="1"/>
</dbReference>
<evidence type="ECO:0000259" key="1">
    <source>
        <dbReference type="Pfam" id="PF01323"/>
    </source>
</evidence>
<dbReference type="SUPFAM" id="SSF52833">
    <property type="entry name" value="Thioredoxin-like"/>
    <property type="match status" value="1"/>
</dbReference>
<accession>A0AB34G519</accession>
<protein>
    <submittedName>
        <fullName evidence="2">Glutathione S-transferase kappa 1</fullName>
    </submittedName>
</protein>
<evidence type="ECO:0000313" key="2">
    <source>
        <dbReference type="EMBL" id="KAJ6446572.1"/>
    </source>
</evidence>
<organism evidence="2 3">
    <name type="scientific">Purpureocillium lavendulum</name>
    <dbReference type="NCBI Taxonomy" id="1247861"/>
    <lineage>
        <taxon>Eukaryota</taxon>
        <taxon>Fungi</taxon>
        <taxon>Dikarya</taxon>
        <taxon>Ascomycota</taxon>
        <taxon>Pezizomycotina</taxon>
        <taxon>Sordariomycetes</taxon>
        <taxon>Hypocreomycetidae</taxon>
        <taxon>Hypocreales</taxon>
        <taxon>Ophiocordycipitaceae</taxon>
        <taxon>Purpureocillium</taxon>
    </lineage>
</organism>
<dbReference type="Pfam" id="PF01323">
    <property type="entry name" value="DSBA"/>
    <property type="match status" value="1"/>
</dbReference>
<dbReference type="InterPro" id="IPR036249">
    <property type="entry name" value="Thioredoxin-like_sf"/>
</dbReference>
<dbReference type="AlphaFoldDB" id="A0AB34G519"/>
<comment type="caution">
    <text evidence="2">The sequence shown here is derived from an EMBL/GenBank/DDBJ whole genome shotgun (WGS) entry which is preliminary data.</text>
</comment>
<evidence type="ECO:0000313" key="3">
    <source>
        <dbReference type="Proteomes" id="UP001163105"/>
    </source>
</evidence>
<keyword evidence="3" id="KW-1185">Reference proteome</keyword>
<gene>
    <name evidence="2" type="primary">GSTK1</name>
    <name evidence="2" type="ORF">O9K51_01345</name>
</gene>
<dbReference type="GO" id="GO:0006749">
    <property type="term" value="P:glutathione metabolic process"/>
    <property type="evidence" value="ECO:0007669"/>
    <property type="project" value="TreeGrafter"/>
</dbReference>
<dbReference type="GO" id="GO:0005777">
    <property type="term" value="C:peroxisome"/>
    <property type="evidence" value="ECO:0007669"/>
    <property type="project" value="TreeGrafter"/>
</dbReference>
<reference evidence="2" key="1">
    <citation type="submission" date="2023-01" db="EMBL/GenBank/DDBJ databases">
        <title>The growth and conidiation of Purpureocillium lavendulum are regulated by nitrogen source and histone H3K14 acetylation.</title>
        <authorList>
            <person name="Tang P."/>
            <person name="Han J."/>
            <person name="Zhang C."/>
            <person name="Tang P."/>
            <person name="Qi F."/>
            <person name="Zhang K."/>
            <person name="Liang L."/>
        </authorList>
    </citation>
    <scope>NUCLEOTIDE SEQUENCE</scope>
    <source>
        <strain evidence="2">YMF1.00683</strain>
    </source>
</reference>
<dbReference type="GO" id="GO:0004602">
    <property type="term" value="F:glutathione peroxidase activity"/>
    <property type="evidence" value="ECO:0007669"/>
    <property type="project" value="TreeGrafter"/>
</dbReference>
<dbReference type="EMBL" id="JAQHRD010000001">
    <property type="protein sequence ID" value="KAJ6446572.1"/>
    <property type="molecule type" value="Genomic_DNA"/>
</dbReference>
<dbReference type="Proteomes" id="UP001163105">
    <property type="component" value="Unassembled WGS sequence"/>
</dbReference>
<dbReference type="PANTHER" id="PTHR42943:SF13">
    <property type="entry name" value="GLUTATHIONE S-TRANSFERASE KAPPA-RELATED"/>
    <property type="match status" value="1"/>
</dbReference>
<dbReference type="GO" id="GO:0004364">
    <property type="term" value="F:glutathione transferase activity"/>
    <property type="evidence" value="ECO:0007669"/>
    <property type="project" value="TreeGrafter"/>
</dbReference>
<sequence length="233" mass="25336">MGGGRIDCYLDIASLFSYVAFVDLLGNLDKLAANGVEVEFHPVFLGGIMQASGNKPPWMLPAKLKYLRYDSPRAMAARGITNWASPANLFELARTQSPLRALHHIKASYPPAALHATFLALFRRFWAPPHANFTDDAVLAATLAEVVDASGARVFSDDEVKAIMGARDGMKDSLKAETAKALDLGAFGAPWIWVTNKAGKAQPFFGSDRFGQIYNHLGIEYQDVQVLVPGAKL</sequence>